<reference evidence="5 6" key="1">
    <citation type="submission" date="2023-07" db="EMBL/GenBank/DDBJ databases">
        <title>Genomic Encyclopedia of Type Strains, Phase IV (KMG-IV): sequencing the most valuable type-strain genomes for metagenomic binning, comparative biology and taxonomic classification.</title>
        <authorList>
            <person name="Goeker M."/>
        </authorList>
    </citation>
    <scope>NUCLEOTIDE SEQUENCE [LARGE SCALE GENOMIC DNA]</scope>
    <source>
        <strain evidence="5 6">DSM 12751</strain>
    </source>
</reference>
<evidence type="ECO:0000256" key="1">
    <source>
        <dbReference type="ARBA" id="ARBA00022491"/>
    </source>
</evidence>
<protein>
    <submittedName>
        <fullName evidence="5">AcrR family transcriptional regulator</fullName>
    </submittedName>
</protein>
<accession>A0ABT9VY55</accession>
<proteinExistence type="predicted"/>
<evidence type="ECO:0000256" key="2">
    <source>
        <dbReference type="ARBA" id="ARBA00023125"/>
    </source>
</evidence>
<dbReference type="PANTHER" id="PTHR43479">
    <property type="entry name" value="ACREF/ENVCD OPERON REPRESSOR-RELATED"/>
    <property type="match status" value="1"/>
</dbReference>
<dbReference type="Gene3D" id="1.10.357.10">
    <property type="entry name" value="Tetracycline Repressor, domain 2"/>
    <property type="match status" value="1"/>
</dbReference>
<dbReference type="InterPro" id="IPR001647">
    <property type="entry name" value="HTH_TetR"/>
</dbReference>
<gene>
    <name evidence="5" type="ORF">J2S11_001826</name>
</gene>
<evidence type="ECO:0000313" key="5">
    <source>
        <dbReference type="EMBL" id="MDQ0165925.1"/>
    </source>
</evidence>
<keyword evidence="1" id="KW-0678">Repressor</keyword>
<dbReference type="EMBL" id="JAUSTY010000006">
    <property type="protein sequence ID" value="MDQ0165925.1"/>
    <property type="molecule type" value="Genomic_DNA"/>
</dbReference>
<dbReference type="PROSITE" id="PS50977">
    <property type="entry name" value="HTH_TETR_2"/>
    <property type="match status" value="1"/>
</dbReference>
<dbReference type="Proteomes" id="UP001235840">
    <property type="component" value="Unassembled WGS sequence"/>
</dbReference>
<dbReference type="InterPro" id="IPR050624">
    <property type="entry name" value="HTH-type_Tx_Regulator"/>
</dbReference>
<name>A0ABT9VY55_9BACI</name>
<organism evidence="5 6">
    <name type="scientific">Caldalkalibacillus horti</name>
    <dbReference type="NCBI Taxonomy" id="77523"/>
    <lineage>
        <taxon>Bacteria</taxon>
        <taxon>Bacillati</taxon>
        <taxon>Bacillota</taxon>
        <taxon>Bacilli</taxon>
        <taxon>Bacillales</taxon>
        <taxon>Bacillaceae</taxon>
        <taxon>Caldalkalibacillus</taxon>
    </lineage>
</organism>
<dbReference type="Pfam" id="PF00440">
    <property type="entry name" value="TetR_N"/>
    <property type="match status" value="1"/>
</dbReference>
<evidence type="ECO:0000313" key="6">
    <source>
        <dbReference type="Proteomes" id="UP001235840"/>
    </source>
</evidence>
<dbReference type="RefSeq" id="WP_307393658.1">
    <property type="nucleotide sequence ID" value="NZ_BAAADK010000032.1"/>
</dbReference>
<keyword evidence="2 3" id="KW-0238">DNA-binding</keyword>
<evidence type="ECO:0000256" key="3">
    <source>
        <dbReference type="PROSITE-ProRule" id="PRU00335"/>
    </source>
</evidence>
<dbReference type="PANTHER" id="PTHR43479:SF11">
    <property type="entry name" value="ACREF_ENVCD OPERON REPRESSOR-RELATED"/>
    <property type="match status" value="1"/>
</dbReference>
<feature type="DNA-binding region" description="H-T-H motif" evidence="3">
    <location>
        <begin position="34"/>
        <end position="53"/>
    </location>
</feature>
<keyword evidence="6" id="KW-1185">Reference proteome</keyword>
<evidence type="ECO:0000259" key="4">
    <source>
        <dbReference type="PROSITE" id="PS50977"/>
    </source>
</evidence>
<sequence>MPKIISEQEKEHIKNAMYIKGIELIRKKGMRRVKVDDIAAAVQIAKGSFYTYYPSKEEFLYHIMKQNEQALFDRILEIGASSRHFKDKITHALYEIYLAPDSLALYVQPSDLEYLLRKLPDSINRKEHDKSKTNFQRTMSCLGIEDAQCDYSVLANLMDGLHFIASNQNQYGEQGRAQALSILVEAIAEYLSKCKQNSTKNS</sequence>
<feature type="domain" description="HTH tetR-type" evidence="4">
    <location>
        <begin position="11"/>
        <end position="71"/>
    </location>
</feature>
<dbReference type="SUPFAM" id="SSF46689">
    <property type="entry name" value="Homeodomain-like"/>
    <property type="match status" value="1"/>
</dbReference>
<comment type="caution">
    <text evidence="5">The sequence shown here is derived from an EMBL/GenBank/DDBJ whole genome shotgun (WGS) entry which is preliminary data.</text>
</comment>
<dbReference type="InterPro" id="IPR009057">
    <property type="entry name" value="Homeodomain-like_sf"/>
</dbReference>